<evidence type="ECO:0000259" key="1">
    <source>
        <dbReference type="PROSITE" id="PS50106"/>
    </source>
</evidence>
<protein>
    <recommendedName>
        <fullName evidence="1">PDZ domain-containing protein</fullName>
    </recommendedName>
</protein>
<sequence>MRKQVILRRSAPSERLGLGIAIESDDNDSKVICVRVEQVDPCSIASRSGLQVGDRVWSVAGTDVHQCTRTQCLSLLQQPTMSITMIVTRQNVASPQNKHNRCMMTNGSQISLLQKGYFFSDFAMFIDI</sequence>
<dbReference type="InterPro" id="IPR036034">
    <property type="entry name" value="PDZ_sf"/>
</dbReference>
<proteinExistence type="predicted"/>
<dbReference type="InterPro" id="IPR001478">
    <property type="entry name" value="PDZ"/>
</dbReference>
<dbReference type="Proteomes" id="UP000746747">
    <property type="component" value="Unassembled WGS sequence"/>
</dbReference>
<dbReference type="Pfam" id="PF00595">
    <property type="entry name" value="PDZ"/>
    <property type="match status" value="1"/>
</dbReference>
<accession>A0A8J2MUI0</accession>
<evidence type="ECO:0000313" key="2">
    <source>
        <dbReference type="EMBL" id="CAG9540330.1"/>
    </source>
</evidence>
<name>A0A8J2MUI0_9BILA</name>
<dbReference type="SUPFAM" id="SSF50156">
    <property type="entry name" value="PDZ domain-like"/>
    <property type="match status" value="1"/>
</dbReference>
<dbReference type="AlphaFoldDB" id="A0A8J2MUI0"/>
<reference evidence="2" key="1">
    <citation type="submission" date="2021-09" db="EMBL/GenBank/DDBJ databases">
        <authorList>
            <consortium name="Pathogen Informatics"/>
        </authorList>
    </citation>
    <scope>NUCLEOTIDE SEQUENCE</scope>
</reference>
<dbReference type="SMART" id="SM00228">
    <property type="entry name" value="PDZ"/>
    <property type="match status" value="1"/>
</dbReference>
<dbReference type="OrthoDB" id="10029564at2759"/>
<evidence type="ECO:0000313" key="3">
    <source>
        <dbReference type="Proteomes" id="UP000746747"/>
    </source>
</evidence>
<dbReference type="Gene3D" id="2.30.42.10">
    <property type="match status" value="1"/>
</dbReference>
<organism evidence="2 3">
    <name type="scientific">Cercopithifilaria johnstoni</name>
    <dbReference type="NCBI Taxonomy" id="2874296"/>
    <lineage>
        <taxon>Eukaryota</taxon>
        <taxon>Metazoa</taxon>
        <taxon>Ecdysozoa</taxon>
        <taxon>Nematoda</taxon>
        <taxon>Chromadorea</taxon>
        <taxon>Rhabditida</taxon>
        <taxon>Spirurina</taxon>
        <taxon>Spiruromorpha</taxon>
        <taxon>Filarioidea</taxon>
        <taxon>Onchocercidae</taxon>
        <taxon>Cercopithifilaria</taxon>
    </lineage>
</organism>
<dbReference type="PROSITE" id="PS50106">
    <property type="entry name" value="PDZ"/>
    <property type="match status" value="1"/>
</dbReference>
<dbReference type="EMBL" id="CAKAEH010001936">
    <property type="protein sequence ID" value="CAG9540330.1"/>
    <property type="molecule type" value="Genomic_DNA"/>
</dbReference>
<feature type="domain" description="PDZ" evidence="1">
    <location>
        <begin position="4"/>
        <end position="91"/>
    </location>
</feature>
<keyword evidence="3" id="KW-1185">Reference proteome</keyword>
<comment type="caution">
    <text evidence="2">The sequence shown here is derived from an EMBL/GenBank/DDBJ whole genome shotgun (WGS) entry which is preliminary data.</text>
</comment>
<gene>
    <name evidence="2" type="ORF">CJOHNSTONI_LOCUS9855</name>
</gene>